<dbReference type="InterPro" id="IPR003675">
    <property type="entry name" value="Rce1/LyrA-like_dom"/>
</dbReference>
<keyword evidence="1" id="KW-0812">Transmembrane</keyword>
<dbReference type="AlphaFoldDB" id="A0A1N7JER1"/>
<evidence type="ECO:0000313" key="3">
    <source>
        <dbReference type="EMBL" id="SIS47852.1"/>
    </source>
</evidence>
<dbReference type="GO" id="GO:0080120">
    <property type="term" value="P:CAAX-box protein maturation"/>
    <property type="evidence" value="ECO:0007669"/>
    <property type="project" value="UniProtKB-ARBA"/>
</dbReference>
<protein>
    <recommendedName>
        <fullName evidence="2">CAAX prenyl protease 2/Lysostaphin resistance protein A-like domain-containing protein</fullName>
    </recommendedName>
</protein>
<dbReference type="STRING" id="1161099.SAMN05444817_106108"/>
<evidence type="ECO:0000256" key="1">
    <source>
        <dbReference type="SAM" id="Phobius"/>
    </source>
</evidence>
<organism evidence="3 4">
    <name type="scientific">Corynebacterium appendicis CIP 107643</name>
    <dbReference type="NCBI Taxonomy" id="1161099"/>
    <lineage>
        <taxon>Bacteria</taxon>
        <taxon>Bacillati</taxon>
        <taxon>Actinomycetota</taxon>
        <taxon>Actinomycetes</taxon>
        <taxon>Mycobacteriales</taxon>
        <taxon>Corynebacteriaceae</taxon>
        <taxon>Corynebacterium</taxon>
    </lineage>
</organism>
<dbReference type="OrthoDB" id="4407663at2"/>
<evidence type="ECO:0000313" key="4">
    <source>
        <dbReference type="Proteomes" id="UP000186292"/>
    </source>
</evidence>
<feature type="domain" description="CAAX prenyl protease 2/Lysostaphin resistance protein A-like" evidence="2">
    <location>
        <begin position="112"/>
        <end position="200"/>
    </location>
</feature>
<gene>
    <name evidence="3" type="ORF">SAMN05444817_106108</name>
</gene>
<feature type="transmembrane region" description="Helical" evidence="1">
    <location>
        <begin position="74"/>
        <end position="95"/>
    </location>
</feature>
<dbReference type="Pfam" id="PF02517">
    <property type="entry name" value="Rce1-like"/>
    <property type="match status" value="1"/>
</dbReference>
<proteinExistence type="predicted"/>
<feature type="transmembrane region" description="Helical" evidence="1">
    <location>
        <begin position="192"/>
        <end position="210"/>
    </location>
</feature>
<sequence length="212" mass="22251">MTQTSTTSSWWFLLPCVVGALGLFAARQAGDGSVGFYAFTVFTACVYAAGWWFWGSRDAFSGPSVAPQILRGVLLGAALAVVFVAGALVVARIPFLAGPVAQLLDTPDQGGLAPTLAVLVINGIGEELIYRDAVPRQLRGRFTELGVGVVSTLIYCAVTVAMGVPLLVFAAGVLGAVCFYEASRSGRLYSPIAVHLTWSTTMLLVMPLFLSG</sequence>
<keyword evidence="1" id="KW-1133">Transmembrane helix</keyword>
<keyword evidence="1" id="KW-0472">Membrane</keyword>
<name>A0A1N7JER1_9CORY</name>
<dbReference type="GO" id="GO:0004175">
    <property type="term" value="F:endopeptidase activity"/>
    <property type="evidence" value="ECO:0007669"/>
    <property type="project" value="UniProtKB-ARBA"/>
</dbReference>
<keyword evidence="4" id="KW-1185">Reference proteome</keyword>
<dbReference type="EMBL" id="FTOF01000006">
    <property type="protein sequence ID" value="SIS47852.1"/>
    <property type="molecule type" value="Genomic_DNA"/>
</dbReference>
<accession>A0A1N7JER1</accession>
<dbReference type="Proteomes" id="UP000186292">
    <property type="component" value="Unassembled WGS sequence"/>
</dbReference>
<feature type="transmembrane region" description="Helical" evidence="1">
    <location>
        <begin position="152"/>
        <end position="180"/>
    </location>
</feature>
<evidence type="ECO:0000259" key="2">
    <source>
        <dbReference type="Pfam" id="PF02517"/>
    </source>
</evidence>
<reference evidence="4" key="1">
    <citation type="submission" date="2017-01" db="EMBL/GenBank/DDBJ databases">
        <authorList>
            <person name="Varghese N."/>
            <person name="Submissions S."/>
        </authorList>
    </citation>
    <scope>NUCLEOTIDE SEQUENCE [LARGE SCALE GENOMIC DNA]</scope>
    <source>
        <strain evidence="4">DSM 44531</strain>
    </source>
</reference>
<feature type="transmembrane region" description="Helical" evidence="1">
    <location>
        <begin position="35"/>
        <end position="54"/>
    </location>
</feature>
<dbReference type="RefSeq" id="WP_076599341.1">
    <property type="nucleotide sequence ID" value="NZ_CP046976.1"/>
</dbReference>